<dbReference type="Proteomes" id="UP000297703">
    <property type="component" value="Unassembled WGS sequence"/>
</dbReference>
<name>A0A4D9E8V0_9SAUR</name>
<organism evidence="1 2">
    <name type="scientific">Platysternon megacephalum</name>
    <name type="common">big-headed turtle</name>
    <dbReference type="NCBI Taxonomy" id="55544"/>
    <lineage>
        <taxon>Eukaryota</taxon>
        <taxon>Metazoa</taxon>
        <taxon>Chordata</taxon>
        <taxon>Craniata</taxon>
        <taxon>Vertebrata</taxon>
        <taxon>Euteleostomi</taxon>
        <taxon>Archelosauria</taxon>
        <taxon>Testudinata</taxon>
        <taxon>Testudines</taxon>
        <taxon>Cryptodira</taxon>
        <taxon>Durocryptodira</taxon>
        <taxon>Testudinoidea</taxon>
        <taxon>Platysternidae</taxon>
        <taxon>Platysternon</taxon>
    </lineage>
</organism>
<accession>A0A4D9E8V0</accession>
<dbReference type="EMBL" id="QXTE01000156">
    <property type="protein sequence ID" value="TFK03623.1"/>
    <property type="molecule type" value="Genomic_DNA"/>
</dbReference>
<proteinExistence type="predicted"/>
<sequence length="114" mass="12709">MQWHGSEVSMTAKDIAVRQQNQPSCVLGPVPKEHRVSIHAARDTKLHRWCLLVHLLDLTVSSLSSRVTVLDSISRILSAVTRGEVLHWLTAEDLSLHHHCPSHSMLSFLLTGSC</sequence>
<reference evidence="1 2" key="2">
    <citation type="submission" date="2019-04" db="EMBL/GenBank/DDBJ databases">
        <title>The genome sequence of big-headed turtle.</title>
        <authorList>
            <person name="Gong S."/>
        </authorList>
    </citation>
    <scope>NUCLEOTIDE SEQUENCE [LARGE SCALE GENOMIC DNA]</scope>
    <source>
        <strain evidence="1">DO16091913</strain>
        <tissue evidence="1">Muscle</tissue>
    </source>
</reference>
<evidence type="ECO:0000313" key="1">
    <source>
        <dbReference type="EMBL" id="TFK03623.1"/>
    </source>
</evidence>
<dbReference type="AlphaFoldDB" id="A0A4D9E8V0"/>
<comment type="caution">
    <text evidence="1">The sequence shown here is derived from an EMBL/GenBank/DDBJ whole genome shotgun (WGS) entry which is preliminary data.</text>
</comment>
<gene>
    <name evidence="1" type="ORF">DR999_PMT14008</name>
</gene>
<reference evidence="1 2" key="1">
    <citation type="submission" date="2019-04" db="EMBL/GenBank/DDBJ databases">
        <title>Draft genome of the big-headed turtle Platysternon megacephalum.</title>
        <authorList>
            <person name="Gong S."/>
        </authorList>
    </citation>
    <scope>NUCLEOTIDE SEQUENCE [LARGE SCALE GENOMIC DNA]</scope>
    <source>
        <strain evidence="1">DO16091913</strain>
        <tissue evidence="1">Muscle</tissue>
    </source>
</reference>
<keyword evidence="2" id="KW-1185">Reference proteome</keyword>
<evidence type="ECO:0000313" key="2">
    <source>
        <dbReference type="Proteomes" id="UP000297703"/>
    </source>
</evidence>
<protein>
    <submittedName>
        <fullName evidence="1">Voltage-dependent L-type calcium channel subunit alpha-1C-like</fullName>
    </submittedName>
</protein>